<evidence type="ECO:0000256" key="1">
    <source>
        <dbReference type="SAM" id="MobiDB-lite"/>
    </source>
</evidence>
<organism evidence="3 4">
    <name type="scientific">Hortaea werneckii EXF-2000</name>
    <dbReference type="NCBI Taxonomy" id="1157616"/>
    <lineage>
        <taxon>Eukaryota</taxon>
        <taxon>Fungi</taxon>
        <taxon>Dikarya</taxon>
        <taxon>Ascomycota</taxon>
        <taxon>Pezizomycotina</taxon>
        <taxon>Dothideomycetes</taxon>
        <taxon>Dothideomycetidae</taxon>
        <taxon>Mycosphaerellales</taxon>
        <taxon>Teratosphaeriaceae</taxon>
        <taxon>Hortaea</taxon>
    </lineage>
</organism>
<reference evidence="3 4" key="1">
    <citation type="submission" date="2017-01" db="EMBL/GenBank/DDBJ databases">
        <title>The recent genome duplication of the halophilic yeast Hortaea werneckii: insights from long-read sequencing.</title>
        <authorList>
            <person name="Sinha S."/>
            <person name="Flibotte S."/>
            <person name="Neira M."/>
            <person name="Lenassi M."/>
            <person name="Gostincar C."/>
            <person name="Stajich J.E."/>
            <person name="Nislow C.E."/>
        </authorList>
    </citation>
    <scope>NUCLEOTIDE SEQUENCE [LARGE SCALE GENOMIC DNA]</scope>
    <source>
        <strain evidence="3 4">EXF-2000</strain>
    </source>
</reference>
<evidence type="ECO:0000313" key="4">
    <source>
        <dbReference type="Proteomes" id="UP000194280"/>
    </source>
</evidence>
<dbReference type="OrthoDB" id="3848859at2759"/>
<feature type="transmembrane region" description="Helical" evidence="2">
    <location>
        <begin position="34"/>
        <end position="55"/>
    </location>
</feature>
<dbReference type="EMBL" id="MUNK01000139">
    <property type="protein sequence ID" value="OTA30472.1"/>
    <property type="molecule type" value="Genomic_DNA"/>
</dbReference>
<feature type="compositionally biased region" description="Basic and acidic residues" evidence="1">
    <location>
        <begin position="190"/>
        <end position="228"/>
    </location>
</feature>
<gene>
    <name evidence="3" type="ORF">BTJ68_10112</name>
</gene>
<keyword evidence="4" id="KW-1185">Reference proteome</keyword>
<dbReference type="VEuPathDB" id="FungiDB:BTJ68_10112"/>
<sequence>MAGEGKEDKKPSRLERMAEGTENWVQRHRANLRLSVLVCTTFIAASLLGLCIARDETARREDDTQDLTFIGSSVFNVLFVLVAAGLLYSTRRTPPFPAAQRIQVIALTALLTYALGLWAWQSEAVRRGWVESGEEATKPWSWAAWCEAYSQSGMETPLLDFNIINLAMLIIGKAWGLEPKGEDEDEQLVEEGRGNEKADLSPDEKVGDLRQAETWTEDEKRGIEGFPA</sequence>
<dbReference type="AlphaFoldDB" id="A0A1Z5T389"/>
<keyword evidence="2" id="KW-1133">Transmembrane helix</keyword>
<proteinExistence type="predicted"/>
<protein>
    <submittedName>
        <fullName evidence="3">Uncharacterized protein</fullName>
    </submittedName>
</protein>
<dbReference type="Proteomes" id="UP000194280">
    <property type="component" value="Unassembled WGS sequence"/>
</dbReference>
<evidence type="ECO:0000256" key="2">
    <source>
        <dbReference type="SAM" id="Phobius"/>
    </source>
</evidence>
<comment type="caution">
    <text evidence="3">The sequence shown here is derived from an EMBL/GenBank/DDBJ whole genome shotgun (WGS) entry which is preliminary data.</text>
</comment>
<dbReference type="InParanoid" id="A0A1Z5T389"/>
<accession>A0A1Z5T389</accession>
<evidence type="ECO:0000313" key="3">
    <source>
        <dbReference type="EMBL" id="OTA30472.1"/>
    </source>
</evidence>
<keyword evidence="2" id="KW-0472">Membrane</keyword>
<feature type="transmembrane region" description="Helical" evidence="2">
    <location>
        <begin position="102"/>
        <end position="120"/>
    </location>
</feature>
<feature type="transmembrane region" description="Helical" evidence="2">
    <location>
        <begin position="67"/>
        <end position="90"/>
    </location>
</feature>
<feature type="region of interest" description="Disordered" evidence="1">
    <location>
        <begin position="181"/>
        <end position="228"/>
    </location>
</feature>
<keyword evidence="2" id="KW-0812">Transmembrane</keyword>
<name>A0A1Z5T389_HORWE</name>